<evidence type="ECO:0000313" key="2">
    <source>
        <dbReference type="EMBL" id="CCU71841.1"/>
    </source>
</evidence>
<dbReference type="eggNOG" id="ENOG502ZC0V">
    <property type="taxonomic scope" value="Bacteria"/>
</dbReference>
<feature type="compositionally biased region" description="Acidic residues" evidence="1">
    <location>
        <begin position="259"/>
        <end position="282"/>
    </location>
</feature>
<keyword evidence="3" id="KW-1185">Reference proteome</keyword>
<dbReference type="Pfam" id="PF13835">
    <property type="entry name" value="DUF4194"/>
    <property type="match status" value="1"/>
</dbReference>
<evidence type="ECO:0008006" key="4">
    <source>
        <dbReference type="Google" id="ProtNLM"/>
    </source>
</evidence>
<name>M5DQX4_9GAMM</name>
<reference evidence="2 3" key="1">
    <citation type="journal article" date="2013" name="Genome Announc.">
        <title>Genome Sequence of Thalassolituus oleivorans MIL-1 (DSM 14913T).</title>
        <authorList>
            <person name="Golyshin P.N."/>
            <person name="Werner J."/>
            <person name="Chernikova T.N."/>
            <person name="Tran H."/>
            <person name="Ferrer M."/>
            <person name="Yakimov M.M."/>
            <person name="Teeling H."/>
            <person name="Golyshina O.V."/>
        </authorList>
    </citation>
    <scope>NUCLEOTIDE SEQUENCE [LARGE SCALE GENOMIC DNA]</scope>
    <source>
        <strain evidence="2 3">MIL-1</strain>
    </source>
</reference>
<proteinExistence type="predicted"/>
<organism evidence="2 3">
    <name type="scientific">Thalassolituus oleivorans MIL-1</name>
    <dbReference type="NCBI Taxonomy" id="1298593"/>
    <lineage>
        <taxon>Bacteria</taxon>
        <taxon>Pseudomonadati</taxon>
        <taxon>Pseudomonadota</taxon>
        <taxon>Gammaproteobacteria</taxon>
        <taxon>Oceanospirillales</taxon>
        <taxon>Oceanospirillaceae</taxon>
        <taxon>Thalassolituus</taxon>
    </lineage>
</organism>
<dbReference type="RefSeq" id="WP_015486574.1">
    <property type="nucleotide sequence ID" value="NC_020888.1"/>
</dbReference>
<feature type="region of interest" description="Disordered" evidence="1">
    <location>
        <begin position="234"/>
        <end position="312"/>
    </location>
</feature>
<dbReference type="Proteomes" id="UP000011866">
    <property type="component" value="Chromosome"/>
</dbReference>
<dbReference type="HOGENOM" id="CLU_077426_0_0_6"/>
<dbReference type="STRING" id="187493.CN03_11135"/>
<sequence length="312" mass="35076">MLQSIEKELEKEGLSQRDYSELLIRLLDYGVICRDESQIEQTLYDRYVRLEELVGEYLSLIGVRIQHDRRFQFVRLFPPGSQVPGMDEDQEFGGQQSFRTRLNQAEVALTLVLRAQYDKALREGAVDDQGCVMTSLEALSIAMKNLLKRNLPDNLTDRKQLFRRLKQLRLVQIANEETLGDGDMWLRIRPMIMSYVSDQVLTELMDGEDDSDDVEIAALDTTPVPEKEAEVAAELTDSEDGDAVETVEETTEDVVVADAESEAEITAEAADSDPAEEADLAENTEQAAAVKADEDTNNEPQRSHQPASLFGE</sequence>
<gene>
    <name evidence="2" type="ORF">TOL_1416</name>
</gene>
<feature type="compositionally biased region" description="Acidic residues" evidence="1">
    <location>
        <begin position="236"/>
        <end position="252"/>
    </location>
</feature>
<protein>
    <recommendedName>
        <fullName evidence="4">DUF4194 domain-containing protein</fullName>
    </recommendedName>
</protein>
<accession>M5DQX4</accession>
<dbReference type="InterPro" id="IPR025449">
    <property type="entry name" value="JetB"/>
</dbReference>
<dbReference type="EMBL" id="HF680312">
    <property type="protein sequence ID" value="CCU71841.1"/>
    <property type="molecule type" value="Genomic_DNA"/>
</dbReference>
<dbReference type="AlphaFoldDB" id="M5DQX4"/>
<evidence type="ECO:0000256" key="1">
    <source>
        <dbReference type="SAM" id="MobiDB-lite"/>
    </source>
</evidence>
<evidence type="ECO:0000313" key="3">
    <source>
        <dbReference type="Proteomes" id="UP000011866"/>
    </source>
</evidence>
<dbReference type="KEGG" id="tol:TOL_1416"/>
<dbReference type="GeneID" id="79176309"/>